<dbReference type="Proteomes" id="UP000789359">
    <property type="component" value="Unassembled WGS sequence"/>
</dbReference>
<dbReference type="InterPro" id="IPR006121">
    <property type="entry name" value="HMA_dom"/>
</dbReference>
<gene>
    <name evidence="2" type="ORF">LMG8286_00490</name>
</gene>
<accession>A0ABM8Q1Q4</accession>
<evidence type="ECO:0000313" key="3">
    <source>
        <dbReference type="Proteomes" id="UP000789359"/>
    </source>
</evidence>
<dbReference type="PROSITE" id="PS50846">
    <property type="entry name" value="HMA_2"/>
    <property type="match status" value="1"/>
</dbReference>
<feature type="domain" description="HMA" evidence="1">
    <location>
        <begin position="18"/>
        <end position="83"/>
    </location>
</feature>
<comment type="caution">
    <text evidence="2">The sequence shown here is derived from an EMBL/GenBank/DDBJ whole genome shotgun (WGS) entry which is preliminary data.</text>
</comment>
<reference evidence="2 3" key="1">
    <citation type="submission" date="2020-11" db="EMBL/GenBank/DDBJ databases">
        <authorList>
            <person name="Peeters C."/>
        </authorList>
    </citation>
    <scope>NUCLEOTIDE SEQUENCE [LARGE SCALE GENOMIC DNA]</scope>
    <source>
        <strain evidence="2 3">LMG 8286</strain>
    </source>
</reference>
<dbReference type="InterPro" id="IPR036163">
    <property type="entry name" value="HMA_dom_sf"/>
</dbReference>
<sequence>MRKILAILLFVSALFADKTIVVKVEKIHCPLCTAIVRKASLKVDGVKSAKADMKSKILTIQASDDVDENEILKALEATEYPGVIIK</sequence>
<organism evidence="2 3">
    <name type="scientific">Campylobacter suis</name>
    <dbReference type="NCBI Taxonomy" id="2790657"/>
    <lineage>
        <taxon>Bacteria</taxon>
        <taxon>Pseudomonadati</taxon>
        <taxon>Campylobacterota</taxon>
        <taxon>Epsilonproteobacteria</taxon>
        <taxon>Campylobacterales</taxon>
        <taxon>Campylobacteraceae</taxon>
        <taxon>Campylobacter</taxon>
    </lineage>
</organism>
<evidence type="ECO:0000259" key="1">
    <source>
        <dbReference type="PROSITE" id="PS50846"/>
    </source>
</evidence>
<protein>
    <recommendedName>
        <fullName evidence="1">HMA domain-containing protein</fullName>
    </recommendedName>
</protein>
<name>A0ABM8Q1Q4_9BACT</name>
<proteinExistence type="predicted"/>
<evidence type="ECO:0000313" key="2">
    <source>
        <dbReference type="EMBL" id="CAD7286694.1"/>
    </source>
</evidence>
<dbReference type="RefSeq" id="WP_230056277.1">
    <property type="nucleotide sequence ID" value="NZ_CAJHOE010000001.1"/>
</dbReference>
<dbReference type="SUPFAM" id="SSF55008">
    <property type="entry name" value="HMA, heavy metal-associated domain"/>
    <property type="match status" value="1"/>
</dbReference>
<dbReference type="Pfam" id="PF00403">
    <property type="entry name" value="HMA"/>
    <property type="match status" value="1"/>
</dbReference>
<dbReference type="Gene3D" id="3.30.70.100">
    <property type="match status" value="1"/>
</dbReference>
<dbReference type="CDD" id="cd00371">
    <property type="entry name" value="HMA"/>
    <property type="match status" value="1"/>
</dbReference>
<dbReference type="EMBL" id="CAJHOE010000001">
    <property type="protein sequence ID" value="CAD7286694.1"/>
    <property type="molecule type" value="Genomic_DNA"/>
</dbReference>
<keyword evidence="3" id="KW-1185">Reference proteome</keyword>